<name>A0A1F6B6I3_9BACT</name>
<evidence type="ECO:0000313" key="1">
    <source>
        <dbReference type="EMBL" id="OGG32413.1"/>
    </source>
</evidence>
<dbReference type="AlphaFoldDB" id="A0A1F6B6I3"/>
<sequence>MDNYGSTPYLFAAKDKPAIYTVKPDGSLVTKIGLKVGKHYEGITFRKQDNNQNTIWGGSLNNGIDKINLLTGSIIKSYPGTSMEIKSMVWDNSGTYLYVSQRTADRCTRLQRFYYDSAKDTLTKQSFDKSMPGCTLGRTDAMDMTTDGYIVGGYKSGQNLIFYFCDPLIDATSCKQVSYRTISLSSYNAALSTNKICAQSFINLDGFTWMCGKKP</sequence>
<evidence type="ECO:0000313" key="2">
    <source>
        <dbReference type="Proteomes" id="UP000179209"/>
    </source>
</evidence>
<dbReference type="Proteomes" id="UP000179209">
    <property type="component" value="Unassembled WGS sequence"/>
</dbReference>
<organism evidence="1 2">
    <name type="scientific">Candidatus Gottesmanbacteria bacterium RIFCSPLOWO2_02_FULL_38_8</name>
    <dbReference type="NCBI Taxonomy" id="1798397"/>
    <lineage>
        <taxon>Bacteria</taxon>
        <taxon>Candidatus Gottesmaniibacteriota</taxon>
    </lineage>
</organism>
<accession>A0A1F6B6I3</accession>
<gene>
    <name evidence="1" type="ORF">A3I51_06005</name>
</gene>
<protein>
    <submittedName>
        <fullName evidence="1">Uncharacterized protein</fullName>
    </submittedName>
</protein>
<comment type="caution">
    <text evidence="1">The sequence shown here is derived from an EMBL/GenBank/DDBJ whole genome shotgun (WGS) entry which is preliminary data.</text>
</comment>
<proteinExistence type="predicted"/>
<reference evidence="1 2" key="1">
    <citation type="journal article" date="2016" name="Nat. Commun.">
        <title>Thousands of microbial genomes shed light on interconnected biogeochemical processes in an aquifer system.</title>
        <authorList>
            <person name="Anantharaman K."/>
            <person name="Brown C.T."/>
            <person name="Hug L.A."/>
            <person name="Sharon I."/>
            <person name="Castelle C.J."/>
            <person name="Probst A.J."/>
            <person name="Thomas B.C."/>
            <person name="Singh A."/>
            <person name="Wilkins M.J."/>
            <person name="Karaoz U."/>
            <person name="Brodie E.L."/>
            <person name="Williams K.H."/>
            <person name="Hubbard S.S."/>
            <person name="Banfield J.F."/>
        </authorList>
    </citation>
    <scope>NUCLEOTIDE SEQUENCE [LARGE SCALE GENOMIC DNA]</scope>
</reference>
<dbReference type="SUPFAM" id="SSF101898">
    <property type="entry name" value="NHL repeat"/>
    <property type="match status" value="1"/>
</dbReference>
<dbReference type="EMBL" id="MFKA01000008">
    <property type="protein sequence ID" value="OGG32413.1"/>
    <property type="molecule type" value="Genomic_DNA"/>
</dbReference>